<dbReference type="Pfam" id="PF00561">
    <property type="entry name" value="Abhydrolase_1"/>
    <property type="match status" value="1"/>
</dbReference>
<dbReference type="AlphaFoldDB" id="A0A2T4UFK0"/>
<dbReference type="InterPro" id="IPR029058">
    <property type="entry name" value="AB_hydrolase_fold"/>
</dbReference>
<dbReference type="PANTHER" id="PTHR43433:SF10">
    <property type="entry name" value="AB HYDROLASE-1 DOMAIN-CONTAINING PROTEIN"/>
    <property type="match status" value="1"/>
</dbReference>
<dbReference type="PRINTS" id="PR00111">
    <property type="entry name" value="ABHYDROLASE"/>
</dbReference>
<name>A0A2T4UFK0_9ACTN</name>
<dbReference type="EMBL" id="PYYB01000002">
    <property type="protein sequence ID" value="PTL56540.1"/>
    <property type="molecule type" value="Genomic_DNA"/>
</dbReference>
<dbReference type="SUPFAM" id="SSF53474">
    <property type="entry name" value="alpha/beta-Hydrolases"/>
    <property type="match status" value="1"/>
</dbReference>
<evidence type="ECO:0000313" key="3">
    <source>
        <dbReference type="Proteomes" id="UP000240739"/>
    </source>
</evidence>
<organism evidence="2 3">
    <name type="scientific">Paraconexibacter algicola</name>
    <dbReference type="NCBI Taxonomy" id="2133960"/>
    <lineage>
        <taxon>Bacteria</taxon>
        <taxon>Bacillati</taxon>
        <taxon>Actinomycetota</taxon>
        <taxon>Thermoleophilia</taxon>
        <taxon>Solirubrobacterales</taxon>
        <taxon>Paraconexibacteraceae</taxon>
        <taxon>Paraconexibacter</taxon>
    </lineage>
</organism>
<keyword evidence="2" id="KW-0378">Hydrolase</keyword>
<protein>
    <submittedName>
        <fullName evidence="2">Alpha/beta hydrolase</fullName>
    </submittedName>
</protein>
<dbReference type="Gene3D" id="3.40.50.1820">
    <property type="entry name" value="alpha/beta hydrolase"/>
    <property type="match status" value="1"/>
</dbReference>
<comment type="caution">
    <text evidence="2">The sequence shown here is derived from an EMBL/GenBank/DDBJ whole genome shotgun (WGS) entry which is preliminary data.</text>
</comment>
<evidence type="ECO:0000259" key="1">
    <source>
        <dbReference type="Pfam" id="PF00561"/>
    </source>
</evidence>
<sequence length="320" mass="32943">MHSGRFPSVRPPRSAVTAAVRLAAATVPLPDGRRLACTALGPSDGLPLVQLHGAIGTRPARCPWTEQALEDAGVRLLLPQRPGFGGSDPHPGRTLRSFAEDLGALADALGLARFAVLGVSAGGPYAAACAHRLGERVAVTALISTTVPLRGPGAAPAATPLLALGARTVRHPRAARAAARALVAAVRARPDALIGLIERRGAAADRAHLTPERREQMTAAILDAVAGGPDCVLEDLRLALGPWGFSPAAVPGPVLVWHGRDDATVPVGHALAHTATIRDRRTTVLPGDGHFFLRARLPAVLAAVRAAWSPVAAAPAREAA</sequence>
<feature type="domain" description="AB hydrolase-1" evidence="1">
    <location>
        <begin position="47"/>
        <end position="292"/>
    </location>
</feature>
<gene>
    <name evidence="2" type="ORF">C7Y72_16435</name>
</gene>
<dbReference type="PANTHER" id="PTHR43433">
    <property type="entry name" value="HYDROLASE, ALPHA/BETA FOLD FAMILY PROTEIN"/>
    <property type="match status" value="1"/>
</dbReference>
<dbReference type="GO" id="GO:0016787">
    <property type="term" value="F:hydrolase activity"/>
    <property type="evidence" value="ECO:0007669"/>
    <property type="project" value="UniProtKB-KW"/>
</dbReference>
<proteinExistence type="predicted"/>
<dbReference type="Proteomes" id="UP000240739">
    <property type="component" value="Unassembled WGS sequence"/>
</dbReference>
<evidence type="ECO:0000313" key="2">
    <source>
        <dbReference type="EMBL" id="PTL56540.1"/>
    </source>
</evidence>
<accession>A0A2T4UFK0</accession>
<reference evidence="2 3" key="1">
    <citation type="submission" date="2018-03" db="EMBL/GenBank/DDBJ databases">
        <title>Aquarubrobacter algicola gen. nov., sp. nov., a novel actinobacterium isolated from shallow eutrophic lake during the end of cyanobacterial harmful algal blooms.</title>
        <authorList>
            <person name="Chun S.J."/>
        </authorList>
    </citation>
    <scope>NUCLEOTIDE SEQUENCE [LARGE SCALE GENOMIC DNA]</scope>
    <source>
        <strain evidence="2 3">Seoho-28</strain>
    </source>
</reference>
<dbReference type="InterPro" id="IPR000073">
    <property type="entry name" value="AB_hydrolase_1"/>
</dbReference>
<dbReference type="InterPro" id="IPR050471">
    <property type="entry name" value="AB_hydrolase"/>
</dbReference>
<keyword evidence="3" id="KW-1185">Reference proteome</keyword>